<feature type="region of interest" description="Disordered" evidence="1">
    <location>
        <begin position="62"/>
        <end position="101"/>
    </location>
</feature>
<sequence>MSKFTDVEVRNLINYGGNEAARKYWRATFDVSYRAPGLNEGERTRNLLRQTYLDRKWVEISPRERDESTRSNAGGFSNSSNDRDVSKKKQSKTTRSASAKVLQPSANVDFGDFSSFNSDNKDEKPATTLEADDFADFAKFDAPALATNDAGGNMFDQFPSFDGSASKPASMTPNVDTKFMPFALEDSFKREEVLDGSTTQSSSYFFNFDLDPVTSNHRNTSSMLSVNAPSNLSTNSTYAAVSIDNVDNCENAHFGSFQGQDLNKSEDVASFAPFSGAFDIKPPRAMIDGDSSLDDFAEFAPSSTKSHASELSFDDCGHSVQPDVFSSSLPSQNSSRENTQQSAVPTSHSDPFAAFDTLGESGPSSNGMGVMDNTRNENLVTMNENLADSNARSESQKQNLFSFDSISNALPESCGTQKAPPTQQPQAQYYSQQPLYGQLYPLPAQSHQFGHGVANVQSFHMVPCSPYQMMHPSFIPSQAPQAGHPHTHGAMVLAPQTAILQLPQHSGVSQRGSNEKAADPFASLGIDKLGFSSMEGSKSDTFRAVDPITSRVGQQVRTSADSVLPGASSDSTISNYTSSVPPMMHSRNDNPFELF</sequence>
<feature type="compositionally biased region" description="Polar residues" evidence="1">
    <location>
        <begin position="70"/>
        <end position="80"/>
    </location>
</feature>
<evidence type="ECO:0000256" key="1">
    <source>
        <dbReference type="SAM" id="MobiDB-lite"/>
    </source>
</evidence>
<name>F0WJ36_9STRA</name>
<evidence type="ECO:0000313" key="3">
    <source>
        <dbReference type="EMBL" id="CCA21655.1"/>
    </source>
</evidence>
<dbReference type="EMBL" id="FR824174">
    <property type="protein sequence ID" value="CCA21655.1"/>
    <property type="molecule type" value="Genomic_DNA"/>
</dbReference>
<accession>F0WJ36</accession>
<dbReference type="AlphaFoldDB" id="F0WJ36"/>
<feature type="region of interest" description="Disordered" evidence="1">
    <location>
        <begin position="558"/>
        <end position="595"/>
    </location>
</feature>
<feature type="compositionally biased region" description="Polar residues" evidence="1">
    <location>
        <begin position="324"/>
        <end position="349"/>
    </location>
</feature>
<evidence type="ECO:0000313" key="2">
    <source>
        <dbReference type="EMBL" id="CCA21282.1"/>
    </source>
</evidence>
<protein>
    <submittedName>
        <fullName evidence="2">Uncharacterized protein AlNc14C117G6567</fullName>
    </submittedName>
    <submittedName>
        <fullName evidence="3">Uncharacterized protein AlNc14C129G6904</fullName>
    </submittedName>
</protein>
<feature type="compositionally biased region" description="Low complexity" evidence="1">
    <location>
        <begin position="568"/>
        <end position="579"/>
    </location>
</feature>
<reference evidence="2" key="2">
    <citation type="submission" date="2011-02" db="EMBL/GenBank/DDBJ databases">
        <authorList>
            <person name="MacLean D."/>
        </authorList>
    </citation>
    <scope>NUCLEOTIDE SEQUENCE</scope>
</reference>
<feature type="compositionally biased region" description="Basic and acidic residues" evidence="1">
    <location>
        <begin position="586"/>
        <end position="595"/>
    </location>
</feature>
<dbReference type="EMBL" id="FR824162">
    <property type="protein sequence ID" value="CCA21282.1"/>
    <property type="molecule type" value="Genomic_DNA"/>
</dbReference>
<proteinExistence type="predicted"/>
<dbReference type="HOGENOM" id="CLU_434449_0_0_1"/>
<reference evidence="2" key="1">
    <citation type="journal article" date="2011" name="PLoS Biol.">
        <title>Gene gain and loss during evolution of obligate parasitism in the white rust pathogen of Arabidopsis thaliana.</title>
        <authorList>
            <person name="Kemen E."/>
            <person name="Gardiner A."/>
            <person name="Schultz-Larsen T."/>
            <person name="Kemen A.C."/>
            <person name="Balmuth A.L."/>
            <person name="Robert-Seilaniantz A."/>
            <person name="Bailey K."/>
            <person name="Holub E."/>
            <person name="Studholme D.J."/>
            <person name="Maclean D."/>
            <person name="Jones J.D."/>
        </authorList>
    </citation>
    <scope>NUCLEOTIDE SEQUENCE</scope>
</reference>
<organism evidence="2">
    <name type="scientific">Albugo laibachii Nc14</name>
    <dbReference type="NCBI Taxonomy" id="890382"/>
    <lineage>
        <taxon>Eukaryota</taxon>
        <taxon>Sar</taxon>
        <taxon>Stramenopiles</taxon>
        <taxon>Oomycota</taxon>
        <taxon>Peronosporomycetes</taxon>
        <taxon>Albuginales</taxon>
        <taxon>Albuginaceae</taxon>
        <taxon>Albugo</taxon>
    </lineage>
</organism>
<feature type="region of interest" description="Disordered" evidence="1">
    <location>
        <begin position="322"/>
        <end position="366"/>
    </location>
</feature>
<gene>
    <name evidence="2" type="primary">AlNc14C117G6567</name>
    <name evidence="3" type="synonym">AlNc14C129G6904</name>
    <name evidence="2" type="ORF">ALNC14_074250</name>
    <name evidence="3" type="ORF">ALNC14_077980</name>
</gene>